<accession>A0A5D6WS17</accession>
<dbReference type="PANTHER" id="PTHR12526">
    <property type="entry name" value="GLYCOSYLTRANSFERASE"/>
    <property type="match status" value="1"/>
</dbReference>
<dbReference type="Pfam" id="PF13439">
    <property type="entry name" value="Glyco_transf_4"/>
    <property type="match status" value="1"/>
</dbReference>
<evidence type="ECO:0000313" key="5">
    <source>
        <dbReference type="EMBL" id="TYZ29114.1"/>
    </source>
</evidence>
<feature type="domain" description="Glycosyltransferase subfamily 4-like N-terminal" evidence="4">
    <location>
        <begin position="26"/>
        <end position="164"/>
    </location>
</feature>
<dbReference type="CDD" id="cd03794">
    <property type="entry name" value="GT4_WbuB-like"/>
    <property type="match status" value="1"/>
</dbReference>
<keyword evidence="2 5" id="KW-0808">Transferase</keyword>
<evidence type="ECO:0000313" key="6">
    <source>
        <dbReference type="Proteomes" id="UP000322783"/>
    </source>
</evidence>
<dbReference type="Gene3D" id="3.40.50.2000">
    <property type="entry name" value="Glycogen Phosphorylase B"/>
    <property type="match status" value="2"/>
</dbReference>
<dbReference type="Pfam" id="PF00534">
    <property type="entry name" value="Glycos_transf_1"/>
    <property type="match status" value="1"/>
</dbReference>
<keyword evidence="6" id="KW-1185">Reference proteome</keyword>
<gene>
    <name evidence="5" type="ORF">FZ041_06105</name>
</gene>
<evidence type="ECO:0000259" key="3">
    <source>
        <dbReference type="Pfam" id="PF00534"/>
    </source>
</evidence>
<dbReference type="InterPro" id="IPR001296">
    <property type="entry name" value="Glyco_trans_1"/>
</dbReference>
<comment type="caution">
    <text evidence="5">The sequence shown here is derived from an EMBL/GenBank/DDBJ whole genome shotgun (WGS) entry which is preliminary data.</text>
</comment>
<dbReference type="RefSeq" id="WP_149188930.1">
    <property type="nucleotide sequence ID" value="NZ_VTOZ01000010.1"/>
</dbReference>
<dbReference type="EMBL" id="VTOZ01000010">
    <property type="protein sequence ID" value="TYZ29114.1"/>
    <property type="molecule type" value="Genomic_DNA"/>
</dbReference>
<name>A0A5D6WS17_9FIRM</name>
<evidence type="ECO:0000256" key="2">
    <source>
        <dbReference type="ARBA" id="ARBA00022679"/>
    </source>
</evidence>
<proteinExistence type="predicted"/>
<dbReference type="Proteomes" id="UP000322783">
    <property type="component" value="Unassembled WGS sequence"/>
</dbReference>
<feature type="domain" description="Glycosyl transferase family 1" evidence="3">
    <location>
        <begin position="183"/>
        <end position="335"/>
    </location>
</feature>
<evidence type="ECO:0000259" key="4">
    <source>
        <dbReference type="Pfam" id="PF13439"/>
    </source>
</evidence>
<dbReference type="GO" id="GO:0016757">
    <property type="term" value="F:glycosyltransferase activity"/>
    <property type="evidence" value="ECO:0007669"/>
    <property type="project" value="UniProtKB-KW"/>
</dbReference>
<keyword evidence="1" id="KW-0328">Glycosyltransferase</keyword>
<dbReference type="InterPro" id="IPR028098">
    <property type="entry name" value="Glyco_trans_4-like_N"/>
</dbReference>
<protein>
    <submittedName>
        <fullName evidence="5">Glycosyltransferase family 4 protein</fullName>
    </submittedName>
</protein>
<dbReference type="PANTHER" id="PTHR12526:SF629">
    <property type="entry name" value="TEICHURONIC ACID BIOSYNTHESIS GLYCOSYLTRANSFERASE TUAH-RELATED"/>
    <property type="match status" value="1"/>
</dbReference>
<dbReference type="AlphaFoldDB" id="A0A5D6WS17"/>
<dbReference type="SUPFAM" id="SSF53756">
    <property type="entry name" value="UDP-Glycosyltransferase/glycogen phosphorylase"/>
    <property type="match status" value="1"/>
</dbReference>
<organism evidence="5 6">
    <name type="scientific">Selenomonas caprae</name>
    <dbReference type="NCBI Taxonomy" id="2606905"/>
    <lineage>
        <taxon>Bacteria</taxon>
        <taxon>Bacillati</taxon>
        <taxon>Bacillota</taxon>
        <taxon>Negativicutes</taxon>
        <taxon>Selenomonadales</taxon>
        <taxon>Selenomonadaceae</taxon>
        <taxon>Selenomonas</taxon>
    </lineage>
</organism>
<reference evidence="5 6" key="1">
    <citation type="submission" date="2019-08" db="EMBL/GenBank/DDBJ databases">
        <title>Selenomonas sp. mPRGC5 and Selenomonas sp. mPRGC8 isolated from ruminal fluid of dairy goat (Capra hircus).</title>
        <authorList>
            <person name="Poothong S."/>
            <person name="Nuengjamnong C."/>
            <person name="Tanasupawat S."/>
        </authorList>
    </citation>
    <scope>NUCLEOTIDE SEQUENCE [LARGE SCALE GENOMIC DNA]</scope>
    <source>
        <strain evidence="6">mPRGC8</strain>
    </source>
</reference>
<sequence length="357" mass="40745">MREICKVCHMTSAHRQLDDRIYIKECRSLASAGYKTYIVAIGEKNDISNVEIIGCGYSNNRFERMTSFSKNVYLKAKELACDVYHIHDPELLPYGVKLKKAGKKVIFDSHEDVPAQIMDKEWLPRSLRFVISKLYKMYETYAVGKFDAVVAATPHIAEQFQGRCQKVVTVNNYPCLDDIKFHEKSFAERESIICYAGGISEMRGERIMTEAMQEVDGLLILAGDSENVSPPPRTKYVGRISRQEVNELYGRSRAGFVIYQPAKNHFEAQPIKLFEFMAAGLPMVASDFPLWKKIVEENNCGICVNPTDVDAVRKACIELLNNPERSQQLGRNGRKAVLEKYNWANEEKKLLALYNFL</sequence>
<evidence type="ECO:0000256" key="1">
    <source>
        <dbReference type="ARBA" id="ARBA00022676"/>
    </source>
</evidence>